<dbReference type="BioCyc" id="PMAR59922:G1G80-877-MONOMER"/>
<reference evidence="3 4" key="1">
    <citation type="journal article" date="2007" name="PLoS Genet.">
        <title>Patterns and implications of gene gain and loss in the evolution of Prochlorococcus.</title>
        <authorList>
            <person name="Kettler G.C."/>
            <person name="Martiny A.C."/>
            <person name="Huang K."/>
            <person name="Zucker J."/>
            <person name="Coleman M.L."/>
            <person name="Rodrigue S."/>
            <person name="Chen F."/>
            <person name="Lapidus A."/>
            <person name="Ferriera S."/>
            <person name="Johnson J."/>
            <person name="Steglich C."/>
            <person name="Church G.M."/>
            <person name="Richardson P."/>
            <person name="Chisholm S.W."/>
        </authorList>
    </citation>
    <scope>NUCLEOTIDE SEQUENCE [LARGE SCALE GENOMIC DNA]</scope>
    <source>
        <strain evidence="3 4">MIT 9303</strain>
    </source>
</reference>
<feature type="domain" description="Cell envelope-related transcriptional attenuator" evidence="2">
    <location>
        <begin position="77"/>
        <end position="221"/>
    </location>
</feature>
<dbReference type="Pfam" id="PF03816">
    <property type="entry name" value="LytR_cpsA_psr"/>
    <property type="match status" value="1"/>
</dbReference>
<dbReference type="PANTHER" id="PTHR33392:SF6">
    <property type="entry name" value="POLYISOPRENYL-TEICHOIC ACID--PEPTIDOGLYCAN TEICHOIC ACID TRANSFERASE TAGU"/>
    <property type="match status" value="1"/>
</dbReference>
<evidence type="ECO:0000256" key="1">
    <source>
        <dbReference type="ARBA" id="ARBA00006068"/>
    </source>
</evidence>
<dbReference type="AlphaFoldDB" id="A2C8B0"/>
<comment type="similarity">
    <text evidence="1">Belongs to the LytR/CpsA/Psr (LCP) family.</text>
</comment>
<sequence>MTPKHQGSSGWRSMTTAIGVGLIAGLFLSIPLSRSLTQKTAGTTTPLFPISNPFNAWKGFGDRDVVVLGMDAGRGNTDVIFTIRVAGGETRITQIPRDSYINSRNFGPMKVNALYAYGGIEAVKSELTRLMHRPISHHILVNLEGIRTIADLLGGIEVDVPKRLFYQDQSQGLYIDLQAGPQVLKGKDLEGFLRWRHDGEGDFGRLGRQQLVLKSLFSKLTRAENLVRLPALISAAGRNIKTDMGPLELGGLMTAMGTTELETTRLPAKPFFSNGISYLDTEWPDAAEANGSLYRFLF</sequence>
<evidence type="ECO:0000313" key="3">
    <source>
        <dbReference type="EMBL" id="ABM77720.1"/>
    </source>
</evidence>
<accession>A2C8B0</accession>
<proteinExistence type="inferred from homology"/>
<evidence type="ECO:0000313" key="4">
    <source>
        <dbReference type="Proteomes" id="UP000002274"/>
    </source>
</evidence>
<dbReference type="RefSeq" id="WP_011825626.1">
    <property type="nucleotide sequence ID" value="NC_008820.1"/>
</dbReference>
<dbReference type="InterPro" id="IPR004474">
    <property type="entry name" value="LytR_CpsA_psr"/>
</dbReference>
<dbReference type="EMBL" id="CP000554">
    <property type="protein sequence ID" value="ABM77720.1"/>
    <property type="molecule type" value="Genomic_DNA"/>
</dbReference>
<evidence type="ECO:0000259" key="2">
    <source>
        <dbReference type="Pfam" id="PF03816"/>
    </source>
</evidence>
<protein>
    <submittedName>
        <fullName evidence="3">Membrane bound transcriptional regulator-like protein</fullName>
    </submittedName>
</protein>
<name>A2C8B0_PROM3</name>
<gene>
    <name evidence="3" type="ordered locus">P9303_09711</name>
</gene>
<dbReference type="NCBIfam" id="TIGR00350">
    <property type="entry name" value="lytR_cpsA_psr"/>
    <property type="match status" value="1"/>
</dbReference>
<dbReference type="KEGG" id="pmf:P9303_09711"/>
<dbReference type="PANTHER" id="PTHR33392">
    <property type="entry name" value="POLYISOPRENYL-TEICHOIC ACID--PEPTIDOGLYCAN TEICHOIC ACID TRANSFERASE TAGU"/>
    <property type="match status" value="1"/>
</dbReference>
<dbReference type="Gene3D" id="3.40.630.190">
    <property type="entry name" value="LCP protein"/>
    <property type="match status" value="1"/>
</dbReference>
<dbReference type="HOGENOM" id="CLU_016455_5_3_3"/>
<dbReference type="InterPro" id="IPR050922">
    <property type="entry name" value="LytR/CpsA/Psr_CW_biosynth"/>
</dbReference>
<organism evidence="3 4">
    <name type="scientific">Prochlorococcus marinus (strain MIT 9303)</name>
    <dbReference type="NCBI Taxonomy" id="59922"/>
    <lineage>
        <taxon>Bacteria</taxon>
        <taxon>Bacillati</taxon>
        <taxon>Cyanobacteriota</taxon>
        <taxon>Cyanophyceae</taxon>
        <taxon>Synechococcales</taxon>
        <taxon>Prochlorococcaceae</taxon>
        <taxon>Prochlorococcus</taxon>
    </lineage>
</organism>
<dbReference type="STRING" id="59922.P9303_09711"/>
<dbReference type="Proteomes" id="UP000002274">
    <property type="component" value="Chromosome"/>
</dbReference>